<feature type="compositionally biased region" description="Basic and acidic residues" evidence="1">
    <location>
        <begin position="152"/>
        <end position="161"/>
    </location>
</feature>
<feature type="compositionally biased region" description="Polar residues" evidence="1">
    <location>
        <begin position="139"/>
        <end position="151"/>
    </location>
</feature>
<proteinExistence type="predicted"/>
<sequence length="263" mass="29348">MSFVVRLRRSDLTSTLSLARSLHVRALATLPVLADFSAIFVDVKRFAFGRHVSRGPVNSDKHKVRLIVGAVHDIDESDNDPDTVVHNKWLSEPEAQSQRSGANLLFSRRFIVIRYEGFIACGVKVRSAIYTRAPRGRTLESNGRDSTSTNGRPDKWSTDDPVSHEIQVRKAFKPIWDLSSGLRGPLAYTIRVIYAFQSTIAFDSYLMDVTGVIALVKYERFFGEQSKDGAIKRSDVNLSGSQAIRLLMKKSAPPGCFIVDLCN</sequence>
<protein>
    <submittedName>
        <fullName evidence="2">Uncharacterized protein</fullName>
    </submittedName>
</protein>
<organism evidence="2 3">
    <name type="scientific">Leptosia nina</name>
    <dbReference type="NCBI Taxonomy" id="320188"/>
    <lineage>
        <taxon>Eukaryota</taxon>
        <taxon>Metazoa</taxon>
        <taxon>Ecdysozoa</taxon>
        <taxon>Arthropoda</taxon>
        <taxon>Hexapoda</taxon>
        <taxon>Insecta</taxon>
        <taxon>Pterygota</taxon>
        <taxon>Neoptera</taxon>
        <taxon>Endopterygota</taxon>
        <taxon>Lepidoptera</taxon>
        <taxon>Glossata</taxon>
        <taxon>Ditrysia</taxon>
        <taxon>Papilionoidea</taxon>
        <taxon>Pieridae</taxon>
        <taxon>Pierinae</taxon>
        <taxon>Leptosia</taxon>
    </lineage>
</organism>
<reference evidence="2 3" key="1">
    <citation type="submission" date="2023-11" db="EMBL/GenBank/DDBJ databases">
        <authorList>
            <person name="Okamura Y."/>
        </authorList>
    </citation>
    <scope>NUCLEOTIDE SEQUENCE [LARGE SCALE GENOMIC DNA]</scope>
</reference>
<name>A0AAV1JAA9_9NEOP</name>
<accession>A0AAV1JAA9</accession>
<feature type="region of interest" description="Disordered" evidence="1">
    <location>
        <begin position="137"/>
        <end position="161"/>
    </location>
</feature>
<comment type="caution">
    <text evidence="2">The sequence shown here is derived from an EMBL/GenBank/DDBJ whole genome shotgun (WGS) entry which is preliminary data.</text>
</comment>
<dbReference type="AlphaFoldDB" id="A0AAV1JAA9"/>
<keyword evidence="3" id="KW-1185">Reference proteome</keyword>
<dbReference type="Proteomes" id="UP001497472">
    <property type="component" value="Unassembled WGS sequence"/>
</dbReference>
<evidence type="ECO:0000256" key="1">
    <source>
        <dbReference type="SAM" id="MobiDB-lite"/>
    </source>
</evidence>
<dbReference type="EMBL" id="CAVLEF010000007">
    <property type="protein sequence ID" value="CAK1546329.1"/>
    <property type="molecule type" value="Genomic_DNA"/>
</dbReference>
<gene>
    <name evidence="2" type="ORF">LNINA_LOCUS5908</name>
</gene>
<evidence type="ECO:0000313" key="3">
    <source>
        <dbReference type="Proteomes" id="UP001497472"/>
    </source>
</evidence>
<evidence type="ECO:0000313" key="2">
    <source>
        <dbReference type="EMBL" id="CAK1546329.1"/>
    </source>
</evidence>